<keyword evidence="2" id="KW-1185">Reference proteome</keyword>
<accession>A0ABX8XKA3</accession>
<reference evidence="1 2" key="1">
    <citation type="submission" date="2021-08" db="EMBL/GenBank/DDBJ databases">
        <authorList>
            <person name="Ping M."/>
        </authorList>
    </citation>
    <scope>NUCLEOTIDE SEQUENCE [LARGE SCALE GENOMIC DNA]</scope>
    <source>
        <strain evidence="1 2">MG28</strain>
    </source>
</reference>
<gene>
    <name evidence="1" type="ORF">K1J60_05705</name>
</gene>
<evidence type="ECO:0000313" key="2">
    <source>
        <dbReference type="Proteomes" id="UP000827138"/>
    </source>
</evidence>
<evidence type="ECO:0000313" key="1">
    <source>
        <dbReference type="EMBL" id="QYX76064.1"/>
    </source>
</evidence>
<dbReference type="RefSeq" id="WP_220645202.1">
    <property type="nucleotide sequence ID" value="NZ_CP080647.1"/>
</dbReference>
<name>A0ABX8XKA3_9ACTN</name>
<dbReference type="Proteomes" id="UP000827138">
    <property type="component" value="Chromosome"/>
</dbReference>
<sequence>MPAALVIRVHEQVRQLVDGAPDAGDVTGDGRGDSMAVLGHPLPIFAMDDPSAVIELAIATRCVPAGEVSEKNQISGTPGEASESLQGGLGACDCLWLGVCWT</sequence>
<protein>
    <submittedName>
        <fullName evidence="1">Uncharacterized protein</fullName>
    </submittedName>
</protein>
<dbReference type="EMBL" id="CP080647">
    <property type="protein sequence ID" value="QYX76064.1"/>
    <property type="molecule type" value="Genomic_DNA"/>
</dbReference>
<proteinExistence type="predicted"/>
<organism evidence="1 2">
    <name type="scientific">Streptomyces akebiae</name>
    <dbReference type="NCBI Taxonomy" id="2865673"/>
    <lineage>
        <taxon>Bacteria</taxon>
        <taxon>Bacillati</taxon>
        <taxon>Actinomycetota</taxon>
        <taxon>Actinomycetes</taxon>
        <taxon>Kitasatosporales</taxon>
        <taxon>Streptomycetaceae</taxon>
        <taxon>Streptomyces</taxon>
    </lineage>
</organism>